<reference evidence="1 2" key="1">
    <citation type="submission" date="2023-03" db="EMBL/GenBank/DDBJ databases">
        <title>Draft genome sequence of Thalassotalea eurytherma JCM 18482T.</title>
        <authorList>
            <person name="Sawabe T."/>
        </authorList>
    </citation>
    <scope>NUCLEOTIDE SEQUENCE [LARGE SCALE GENOMIC DNA]</scope>
    <source>
        <strain evidence="1 2">JCM 18482</strain>
    </source>
</reference>
<evidence type="ECO:0008006" key="3">
    <source>
        <dbReference type="Google" id="ProtNLM"/>
    </source>
</evidence>
<comment type="caution">
    <text evidence="1">The sequence shown here is derived from an EMBL/GenBank/DDBJ whole genome shotgun (WGS) entry which is preliminary data.</text>
</comment>
<proteinExistence type="predicted"/>
<dbReference type="Proteomes" id="UP001157133">
    <property type="component" value="Unassembled WGS sequence"/>
</dbReference>
<organism evidence="1 2">
    <name type="scientific">Thalassotalea eurytherma</name>
    <dbReference type="NCBI Taxonomy" id="1144278"/>
    <lineage>
        <taxon>Bacteria</taxon>
        <taxon>Pseudomonadati</taxon>
        <taxon>Pseudomonadota</taxon>
        <taxon>Gammaproteobacteria</taxon>
        <taxon>Alteromonadales</taxon>
        <taxon>Colwelliaceae</taxon>
        <taxon>Thalassotalea</taxon>
    </lineage>
</organism>
<sequence>MTMTSAINQQLIDNISIILKKSLTADATLSDFRENKKAGFKAIFTEDAGFEAKADTFQPYVEEVADDLLKWQQTQDQKLLIVLVKKIEQLFQVLANFESSYQEK</sequence>
<name>A0ABQ6H5W6_9GAMM</name>
<evidence type="ECO:0000313" key="1">
    <source>
        <dbReference type="EMBL" id="GLX82899.1"/>
    </source>
</evidence>
<protein>
    <recommendedName>
        <fullName evidence="3">Prephenate dehydrogenase</fullName>
    </recommendedName>
</protein>
<dbReference type="EMBL" id="BSSU01000011">
    <property type="protein sequence ID" value="GLX82899.1"/>
    <property type="molecule type" value="Genomic_DNA"/>
</dbReference>
<gene>
    <name evidence="1" type="ORF">theurythT_23510</name>
</gene>
<keyword evidence="2" id="KW-1185">Reference proteome</keyword>
<accession>A0ABQ6H5W6</accession>
<evidence type="ECO:0000313" key="2">
    <source>
        <dbReference type="Proteomes" id="UP001157133"/>
    </source>
</evidence>